<dbReference type="PANTHER" id="PTHR46696:SF1">
    <property type="entry name" value="CYTOCHROME P450 YJIB-RELATED"/>
    <property type="match status" value="1"/>
</dbReference>
<organism evidence="3 4">
    <name type="scientific">Streptomyces milbemycinicus</name>
    <dbReference type="NCBI Taxonomy" id="476552"/>
    <lineage>
        <taxon>Bacteria</taxon>
        <taxon>Bacillati</taxon>
        <taxon>Actinomycetota</taxon>
        <taxon>Actinomycetes</taxon>
        <taxon>Kitasatosporales</taxon>
        <taxon>Streptomycetaceae</taxon>
        <taxon>Streptomyces</taxon>
    </lineage>
</organism>
<dbReference type="Proteomes" id="UP001620295">
    <property type="component" value="Unassembled WGS sequence"/>
</dbReference>
<dbReference type="EC" id="1.14.-.-" evidence="3"/>
<reference evidence="3 4" key="1">
    <citation type="submission" date="2024-11" db="EMBL/GenBank/DDBJ databases">
        <title>The Natural Products Discovery Center: Release of the First 8490 Sequenced Strains for Exploring Actinobacteria Biosynthetic Diversity.</title>
        <authorList>
            <person name="Kalkreuter E."/>
            <person name="Kautsar S.A."/>
            <person name="Yang D."/>
            <person name="Bader C.D."/>
            <person name="Teijaro C.N."/>
            <person name="Fluegel L."/>
            <person name="Davis C.M."/>
            <person name="Simpson J.R."/>
            <person name="Lauterbach L."/>
            <person name="Steele A.D."/>
            <person name="Gui C."/>
            <person name="Meng S."/>
            <person name="Li G."/>
            <person name="Viehrig K."/>
            <person name="Ye F."/>
            <person name="Su P."/>
            <person name="Kiefer A.F."/>
            <person name="Nichols A."/>
            <person name="Cepeda A.J."/>
            <person name="Yan W."/>
            <person name="Fan B."/>
            <person name="Jiang Y."/>
            <person name="Adhikari A."/>
            <person name="Zheng C.-J."/>
            <person name="Schuster L."/>
            <person name="Cowan T.M."/>
            <person name="Smanski M.J."/>
            <person name="Chevrette M.G."/>
            <person name="De Carvalho L.P.S."/>
            <person name="Shen B."/>
        </authorList>
    </citation>
    <scope>NUCLEOTIDE SEQUENCE [LARGE SCALE GENOMIC DNA]</scope>
    <source>
        <strain evidence="3 4">NPDC020863</strain>
    </source>
</reference>
<accession>A0ABW8M3Z6</accession>
<evidence type="ECO:0000313" key="3">
    <source>
        <dbReference type="EMBL" id="MFK4272907.1"/>
    </source>
</evidence>
<evidence type="ECO:0000256" key="2">
    <source>
        <dbReference type="SAM" id="MobiDB-lite"/>
    </source>
</evidence>
<dbReference type="SUPFAM" id="SSF48264">
    <property type="entry name" value="Cytochrome P450"/>
    <property type="match status" value="1"/>
</dbReference>
<dbReference type="CDD" id="cd11030">
    <property type="entry name" value="CYP105-like"/>
    <property type="match status" value="1"/>
</dbReference>
<feature type="compositionally biased region" description="Basic and acidic residues" evidence="2">
    <location>
        <begin position="11"/>
        <end position="22"/>
    </location>
</feature>
<protein>
    <submittedName>
        <fullName evidence="3">Cytochrome P450</fullName>
        <ecNumber evidence="3">1.14.-.-</ecNumber>
    </submittedName>
</protein>
<evidence type="ECO:0000256" key="1">
    <source>
        <dbReference type="ARBA" id="ARBA00010617"/>
    </source>
</evidence>
<comment type="caution">
    <text evidence="3">The sequence shown here is derived from an EMBL/GenBank/DDBJ whole genome shotgun (WGS) entry which is preliminary data.</text>
</comment>
<dbReference type="InterPro" id="IPR036396">
    <property type="entry name" value="Cyt_P450_sf"/>
</dbReference>
<dbReference type="Gene3D" id="1.10.630.10">
    <property type="entry name" value="Cytochrome P450"/>
    <property type="match status" value="1"/>
</dbReference>
<dbReference type="EMBL" id="JBJDQH010000034">
    <property type="protein sequence ID" value="MFK4272907.1"/>
    <property type="molecule type" value="Genomic_DNA"/>
</dbReference>
<dbReference type="RefSeq" id="WP_404749042.1">
    <property type="nucleotide sequence ID" value="NZ_JBJDQH010000034.1"/>
</dbReference>
<dbReference type="Pfam" id="PF00067">
    <property type="entry name" value="p450"/>
    <property type="match status" value="1"/>
</dbReference>
<dbReference type="GO" id="GO:0016491">
    <property type="term" value="F:oxidoreductase activity"/>
    <property type="evidence" value="ECO:0007669"/>
    <property type="project" value="UniProtKB-KW"/>
</dbReference>
<name>A0ABW8M3Z6_9ACTN</name>
<keyword evidence="4" id="KW-1185">Reference proteome</keyword>
<sequence>MAELPTYPLARDPEHPLDPPPEYRELRASASLTRVRAWDGSTPWLITRYEDARRALTDRRLTMDVTSPGFPHTSPSSRLRGQGAVFFPSRPEERYAAGRTMMIREFTPLRMAELRPFVQRVADGEIDAMLAGPRPADLVEAFALPLAIKVICEFLGVPVADRGRLHELSRVLGSRTAPAERVTSALSEMDAYFRALVADPGDGLMGRIVRAYVETGELSEADAAADFQGLFFTGHGPTAYMIATGVVALLRHPDQIDVLTGTDDETVHATALQELLRYVTVSHNARQRAATDDIEIGETLIRRGEGVLIQIDSANRDETVFLEPDRLDLRRTPSRRHVALGLGVHHCTGHALADIELDVAYTTLFRRLPDLRLAVDFAKVPFKFDENLLGVHALPVTWGSGAKHRV</sequence>
<dbReference type="PANTHER" id="PTHR46696">
    <property type="entry name" value="P450, PUTATIVE (EUROFUNG)-RELATED"/>
    <property type="match status" value="1"/>
</dbReference>
<keyword evidence="3" id="KW-0560">Oxidoreductase</keyword>
<evidence type="ECO:0000313" key="4">
    <source>
        <dbReference type="Proteomes" id="UP001620295"/>
    </source>
</evidence>
<dbReference type="InterPro" id="IPR001128">
    <property type="entry name" value="Cyt_P450"/>
</dbReference>
<proteinExistence type="inferred from homology"/>
<gene>
    <name evidence="3" type="ORF">ACI2L5_49815</name>
</gene>
<comment type="similarity">
    <text evidence="1">Belongs to the cytochrome P450 family.</text>
</comment>
<feature type="region of interest" description="Disordered" evidence="2">
    <location>
        <begin position="1"/>
        <end position="22"/>
    </location>
</feature>